<evidence type="ECO:0000313" key="1">
    <source>
        <dbReference type="EMBL" id="MBT1697201.1"/>
    </source>
</evidence>
<evidence type="ECO:0000313" key="2">
    <source>
        <dbReference type="Proteomes" id="UP001319200"/>
    </source>
</evidence>
<name>A0AAP2DIY0_9BACT</name>
<reference evidence="1 2" key="1">
    <citation type="submission" date="2021-05" db="EMBL/GenBank/DDBJ databases">
        <title>A Polyphasic approach of four new species of the genus Ohtaekwangia: Ohtaekwangia histidinii sp. nov., Ohtaekwangia cretensis sp. nov., Ohtaekwangia indiensis sp. nov., Ohtaekwangia reichenbachii sp. nov. from diverse environment.</title>
        <authorList>
            <person name="Octaviana S."/>
        </authorList>
    </citation>
    <scope>NUCLEOTIDE SEQUENCE [LARGE SCALE GENOMIC DNA]</scope>
    <source>
        <strain evidence="1 2">PWU4</strain>
    </source>
</reference>
<accession>A0AAP2DIY0</accession>
<protein>
    <submittedName>
        <fullName evidence="1">Uncharacterized protein</fullName>
    </submittedName>
</protein>
<dbReference type="RefSeq" id="WP_254163013.1">
    <property type="nucleotide sequence ID" value="NZ_JAHESF010000008.1"/>
</dbReference>
<organism evidence="1 2">
    <name type="scientific">Chryseosolibacter histidini</name>
    <dbReference type="NCBI Taxonomy" id="2782349"/>
    <lineage>
        <taxon>Bacteria</taxon>
        <taxon>Pseudomonadati</taxon>
        <taxon>Bacteroidota</taxon>
        <taxon>Cytophagia</taxon>
        <taxon>Cytophagales</taxon>
        <taxon>Chryseotaleaceae</taxon>
        <taxon>Chryseosolibacter</taxon>
    </lineage>
</organism>
<gene>
    <name evidence="1" type="ORF">KK083_09965</name>
</gene>
<dbReference type="EMBL" id="JAHESF010000008">
    <property type="protein sequence ID" value="MBT1697201.1"/>
    <property type="molecule type" value="Genomic_DNA"/>
</dbReference>
<dbReference type="AlphaFoldDB" id="A0AAP2DIY0"/>
<proteinExistence type="predicted"/>
<sequence>MKLSEFPFRESNHFVVMEYYWLIMNRTFLVILIDGFMIGLKANGVIGASTDGDPVTNIVTHVLANNGDLTNPYSYVNSRYIAEMEQDNLFGEKVLKMHRSNFRIGRKDIVDVEYRSGKKWGMGSYPHDGTVTVRTRDGRRREFIVLGNQSGENIRQWILDNRTIL</sequence>
<keyword evidence="2" id="KW-1185">Reference proteome</keyword>
<dbReference type="Proteomes" id="UP001319200">
    <property type="component" value="Unassembled WGS sequence"/>
</dbReference>
<comment type="caution">
    <text evidence="1">The sequence shown here is derived from an EMBL/GenBank/DDBJ whole genome shotgun (WGS) entry which is preliminary data.</text>
</comment>